<dbReference type="Proteomes" id="UP000625930">
    <property type="component" value="Unassembled WGS sequence"/>
</dbReference>
<evidence type="ECO:0000313" key="2">
    <source>
        <dbReference type="Proteomes" id="UP000625930"/>
    </source>
</evidence>
<protein>
    <submittedName>
        <fullName evidence="1">Uncharacterized protein</fullName>
    </submittedName>
</protein>
<sequence length="187" mass="21193">MSALHRVARILPPSEQVGGARIGGNLPKCLEGLRELDAYRFYASFENPNDPGKFITICVPESFDDLMQANIYPNCCVKVFQHALSTEGVGAEHALPGYQRARIGPYEFVEEQFFEFLTCSKEPLLLQEEPYYETALLRDGFRFLMQIDEFYYPDGLIEGNVVFGFGGLYLYAHESTGEVIAGFWQYS</sequence>
<name>A0A6B8J6H2_STEMA</name>
<gene>
    <name evidence="1" type="ORF">I5U67_05925</name>
</gene>
<reference evidence="1" key="1">
    <citation type="submission" date="2020-11" db="EMBL/GenBank/DDBJ databases">
        <title>Enhanced detection system for hospital associated transmission using whole genome sequencing surveillance.</title>
        <authorList>
            <person name="Harrison L.H."/>
            <person name="Van Tyne D."/>
            <person name="Marsh J.W."/>
            <person name="Griffith M.P."/>
            <person name="Snyder D.J."/>
            <person name="Cooper V.S."/>
            <person name="Mustapha M."/>
        </authorList>
    </citation>
    <scope>NUCLEOTIDE SEQUENCE</scope>
    <source>
        <strain evidence="1">STEN00091</strain>
    </source>
</reference>
<organism evidence="1 2">
    <name type="scientific">Stenotrophomonas maltophilia</name>
    <name type="common">Pseudomonas maltophilia</name>
    <name type="synonym">Xanthomonas maltophilia</name>
    <dbReference type="NCBI Taxonomy" id="40324"/>
    <lineage>
        <taxon>Bacteria</taxon>
        <taxon>Pseudomonadati</taxon>
        <taxon>Pseudomonadota</taxon>
        <taxon>Gammaproteobacteria</taxon>
        <taxon>Lysobacterales</taxon>
        <taxon>Lysobacteraceae</taxon>
        <taxon>Stenotrophomonas</taxon>
        <taxon>Stenotrophomonas maltophilia group</taxon>
    </lineage>
</organism>
<dbReference type="AlphaFoldDB" id="A0A6B8J6H2"/>
<dbReference type="EMBL" id="JADUNP010000008">
    <property type="protein sequence ID" value="MBH1651707.1"/>
    <property type="molecule type" value="Genomic_DNA"/>
</dbReference>
<dbReference type="RefSeq" id="WP_154262936.1">
    <property type="nucleotide sequence ID" value="NZ_CP040438.1"/>
</dbReference>
<accession>A0A6B8J6H2</accession>
<comment type="caution">
    <text evidence="1">The sequence shown here is derived from an EMBL/GenBank/DDBJ whole genome shotgun (WGS) entry which is preliminary data.</text>
</comment>
<evidence type="ECO:0000313" key="1">
    <source>
        <dbReference type="EMBL" id="MBH1651707.1"/>
    </source>
</evidence>
<proteinExistence type="predicted"/>